<gene>
    <name evidence="2" type="ORF">GCM10009533_61290</name>
</gene>
<evidence type="ECO:0000259" key="1">
    <source>
        <dbReference type="Pfam" id="PF02796"/>
    </source>
</evidence>
<evidence type="ECO:0000313" key="2">
    <source>
        <dbReference type="EMBL" id="GAA0555165.1"/>
    </source>
</evidence>
<protein>
    <recommendedName>
        <fullName evidence="1">Resolvase HTH domain-containing protein</fullName>
    </recommendedName>
</protein>
<dbReference type="InterPro" id="IPR006120">
    <property type="entry name" value="Resolvase_HTH_dom"/>
</dbReference>
<comment type="caution">
    <text evidence="2">The sequence shown here is derived from an EMBL/GenBank/DDBJ whole genome shotgun (WGS) entry which is preliminary data.</text>
</comment>
<reference evidence="2 3" key="1">
    <citation type="journal article" date="2019" name="Int. J. Syst. Evol. Microbiol.">
        <title>The Global Catalogue of Microorganisms (GCM) 10K type strain sequencing project: providing services to taxonomists for standard genome sequencing and annotation.</title>
        <authorList>
            <consortium name="The Broad Institute Genomics Platform"/>
            <consortium name="The Broad Institute Genome Sequencing Center for Infectious Disease"/>
            <person name="Wu L."/>
            <person name="Ma J."/>
        </authorList>
    </citation>
    <scope>NUCLEOTIDE SEQUENCE [LARGE SCALE GENOMIC DNA]</scope>
    <source>
        <strain evidence="2 3">JCM 10303</strain>
    </source>
</reference>
<evidence type="ECO:0000313" key="3">
    <source>
        <dbReference type="Proteomes" id="UP001500729"/>
    </source>
</evidence>
<organism evidence="2 3">
    <name type="scientific">Saccharopolyspora erythraea</name>
    <name type="common">Streptomyces erythraeus</name>
    <dbReference type="NCBI Taxonomy" id="1836"/>
    <lineage>
        <taxon>Bacteria</taxon>
        <taxon>Bacillati</taxon>
        <taxon>Actinomycetota</taxon>
        <taxon>Actinomycetes</taxon>
        <taxon>Pseudonocardiales</taxon>
        <taxon>Pseudonocardiaceae</taxon>
        <taxon>Saccharopolyspora</taxon>
    </lineage>
</organism>
<dbReference type="Proteomes" id="UP001500729">
    <property type="component" value="Unassembled WGS sequence"/>
</dbReference>
<dbReference type="Gene3D" id="1.10.10.60">
    <property type="entry name" value="Homeodomain-like"/>
    <property type="match status" value="1"/>
</dbReference>
<keyword evidence="3" id="KW-1185">Reference proteome</keyword>
<name>A0ABN1DYT1_SACER</name>
<dbReference type="InterPro" id="IPR009057">
    <property type="entry name" value="Homeodomain-like_sf"/>
</dbReference>
<feature type="domain" description="Resolvase HTH" evidence="1">
    <location>
        <begin position="9"/>
        <end position="39"/>
    </location>
</feature>
<sequence length="59" mass="6495">MTPEQVRPARELLAEPDNTVASIAPLLSVSRSTIYKYVTELSPSRTIDPESDQRPALPS</sequence>
<dbReference type="Pfam" id="PF02796">
    <property type="entry name" value="HTH_7"/>
    <property type="match status" value="1"/>
</dbReference>
<dbReference type="RefSeq" id="WP_029621682.1">
    <property type="nucleotide sequence ID" value="NZ_BAAAGS010000066.1"/>
</dbReference>
<accession>A0ABN1DYT1</accession>
<proteinExistence type="predicted"/>
<dbReference type="SUPFAM" id="SSF46689">
    <property type="entry name" value="Homeodomain-like"/>
    <property type="match status" value="1"/>
</dbReference>
<dbReference type="EMBL" id="BAAAGS010000066">
    <property type="protein sequence ID" value="GAA0555165.1"/>
    <property type="molecule type" value="Genomic_DNA"/>
</dbReference>
<dbReference type="CDD" id="cd00569">
    <property type="entry name" value="HTH_Hin_like"/>
    <property type="match status" value="1"/>
</dbReference>